<dbReference type="InterPro" id="IPR006530">
    <property type="entry name" value="YD"/>
</dbReference>
<proteinExistence type="predicted"/>
<reference evidence="1" key="1">
    <citation type="submission" date="2021-04" db="EMBL/GenBank/DDBJ databases">
        <title>Genome based classification of Actinospica acidithermotolerans sp. nov., an actinobacterium isolated from an Indonesian hot spring.</title>
        <authorList>
            <person name="Kusuma A.B."/>
            <person name="Putra K.E."/>
            <person name="Nafisah S."/>
            <person name="Loh J."/>
            <person name="Nouioui I."/>
            <person name="Goodfellow M."/>
        </authorList>
    </citation>
    <scope>NUCLEOTIDE SEQUENCE</scope>
    <source>
        <strain evidence="1">DSM 45618</strain>
    </source>
</reference>
<organism evidence="1 2">
    <name type="scientific">Actinocrinis puniceicyclus</name>
    <dbReference type="NCBI Taxonomy" id="977794"/>
    <lineage>
        <taxon>Bacteria</taxon>
        <taxon>Bacillati</taxon>
        <taxon>Actinomycetota</taxon>
        <taxon>Actinomycetes</taxon>
        <taxon>Catenulisporales</taxon>
        <taxon>Actinospicaceae</taxon>
        <taxon>Actinocrinis</taxon>
    </lineage>
</organism>
<dbReference type="EMBL" id="JAGSXH010000105">
    <property type="protein sequence ID" value="MBS2965853.1"/>
    <property type="molecule type" value="Genomic_DNA"/>
</dbReference>
<dbReference type="InterPro" id="IPR031325">
    <property type="entry name" value="RHS_repeat"/>
</dbReference>
<keyword evidence="2" id="KW-1185">Reference proteome</keyword>
<evidence type="ECO:0000313" key="2">
    <source>
        <dbReference type="Proteomes" id="UP000677913"/>
    </source>
</evidence>
<dbReference type="NCBIfam" id="TIGR01643">
    <property type="entry name" value="YD_repeat_2x"/>
    <property type="match status" value="1"/>
</dbReference>
<dbReference type="RefSeq" id="WP_211470339.1">
    <property type="nucleotide sequence ID" value="NZ_JAGSXH010000105.1"/>
</dbReference>
<dbReference type="Pfam" id="PF05593">
    <property type="entry name" value="RHS_repeat"/>
    <property type="match status" value="1"/>
</dbReference>
<comment type="caution">
    <text evidence="1">The sequence shown here is derived from an EMBL/GenBank/DDBJ whole genome shotgun (WGS) entry which is preliminary data.</text>
</comment>
<dbReference type="Proteomes" id="UP000677913">
    <property type="component" value="Unassembled WGS sequence"/>
</dbReference>
<sequence>MEVDAAGRITAVNAATWTETYAYGASGNLVDAADSRTLHLAAQSGPDELRI</sequence>
<gene>
    <name evidence="1" type="ORF">KGA66_22570</name>
</gene>
<dbReference type="AlphaFoldDB" id="A0A8J7WQW9"/>
<evidence type="ECO:0000313" key="1">
    <source>
        <dbReference type="EMBL" id="MBS2965853.1"/>
    </source>
</evidence>
<evidence type="ECO:0008006" key="3">
    <source>
        <dbReference type="Google" id="ProtNLM"/>
    </source>
</evidence>
<name>A0A8J7WQW9_9ACTN</name>
<protein>
    <recommendedName>
        <fullName evidence="3">YD repeat-containing protein</fullName>
    </recommendedName>
</protein>
<accession>A0A8J7WQW9</accession>